<dbReference type="Pfam" id="PF07690">
    <property type="entry name" value="MFS_1"/>
    <property type="match status" value="1"/>
</dbReference>
<feature type="transmembrane region" description="Helical" evidence="8">
    <location>
        <begin position="236"/>
        <end position="256"/>
    </location>
</feature>
<evidence type="ECO:0000256" key="1">
    <source>
        <dbReference type="ARBA" id="ARBA00004651"/>
    </source>
</evidence>
<feature type="domain" description="Major facilitator superfamily (MFS) profile" evidence="9">
    <location>
        <begin position="32"/>
        <end position="414"/>
    </location>
</feature>
<evidence type="ECO:0000256" key="2">
    <source>
        <dbReference type="ARBA" id="ARBA00006236"/>
    </source>
</evidence>
<dbReference type="PANTHER" id="PTHR23502">
    <property type="entry name" value="MAJOR FACILITATOR SUPERFAMILY"/>
    <property type="match status" value="1"/>
</dbReference>
<evidence type="ECO:0000313" key="11">
    <source>
        <dbReference type="Proteomes" id="UP001596119"/>
    </source>
</evidence>
<feature type="transmembrane region" description="Helical" evidence="8">
    <location>
        <begin position="271"/>
        <end position="290"/>
    </location>
</feature>
<feature type="transmembrane region" description="Helical" evidence="8">
    <location>
        <begin position="187"/>
        <end position="207"/>
    </location>
</feature>
<feature type="transmembrane region" description="Helical" evidence="8">
    <location>
        <begin position="67"/>
        <end position="86"/>
    </location>
</feature>
<name>A0ABW1ICN2_9PSEU</name>
<evidence type="ECO:0000256" key="6">
    <source>
        <dbReference type="ARBA" id="ARBA00022989"/>
    </source>
</evidence>
<keyword evidence="5 8" id="KW-0812">Transmembrane</keyword>
<evidence type="ECO:0000256" key="7">
    <source>
        <dbReference type="ARBA" id="ARBA00023136"/>
    </source>
</evidence>
<accession>A0ABW1ICN2</accession>
<dbReference type="InterPro" id="IPR005829">
    <property type="entry name" value="Sugar_transporter_CS"/>
</dbReference>
<dbReference type="PROSITE" id="PS00216">
    <property type="entry name" value="SUGAR_TRANSPORT_1"/>
    <property type="match status" value="1"/>
</dbReference>
<dbReference type="InterPro" id="IPR036259">
    <property type="entry name" value="MFS_trans_sf"/>
</dbReference>
<organism evidence="10 11">
    <name type="scientific">Pseudonocardia lutea</name>
    <dbReference type="NCBI Taxonomy" id="2172015"/>
    <lineage>
        <taxon>Bacteria</taxon>
        <taxon>Bacillati</taxon>
        <taxon>Actinomycetota</taxon>
        <taxon>Actinomycetes</taxon>
        <taxon>Pseudonocardiales</taxon>
        <taxon>Pseudonocardiaceae</taxon>
        <taxon>Pseudonocardia</taxon>
    </lineage>
</organism>
<comment type="similarity">
    <text evidence="2">Belongs to the major facilitator superfamily. Bcr/CmlA family.</text>
</comment>
<comment type="subcellular location">
    <subcellularLocation>
        <location evidence="1">Cell membrane</location>
        <topology evidence="1">Multi-pass membrane protein</topology>
    </subcellularLocation>
</comment>
<feature type="transmembrane region" description="Helical" evidence="8">
    <location>
        <begin position="359"/>
        <end position="381"/>
    </location>
</feature>
<evidence type="ECO:0000256" key="8">
    <source>
        <dbReference type="SAM" id="Phobius"/>
    </source>
</evidence>
<feature type="transmembrane region" description="Helical" evidence="8">
    <location>
        <begin position="98"/>
        <end position="117"/>
    </location>
</feature>
<feature type="transmembrane region" description="Helical" evidence="8">
    <location>
        <begin position="387"/>
        <end position="408"/>
    </location>
</feature>
<comment type="caution">
    <text evidence="10">The sequence shown here is derived from an EMBL/GenBank/DDBJ whole genome shotgun (WGS) entry which is preliminary data.</text>
</comment>
<dbReference type="InterPro" id="IPR020846">
    <property type="entry name" value="MFS_dom"/>
</dbReference>
<feature type="transmembrane region" description="Helical" evidence="8">
    <location>
        <begin position="29"/>
        <end position="47"/>
    </location>
</feature>
<feature type="transmembrane region" description="Helical" evidence="8">
    <location>
        <begin position="331"/>
        <end position="352"/>
    </location>
</feature>
<gene>
    <name evidence="10" type="ORF">ACFQH9_24515</name>
</gene>
<keyword evidence="3" id="KW-0813">Transport</keyword>
<protein>
    <submittedName>
        <fullName evidence="10">Multidrug effflux MFS transporter</fullName>
    </submittedName>
</protein>
<evidence type="ECO:0000259" key="9">
    <source>
        <dbReference type="PROSITE" id="PS50850"/>
    </source>
</evidence>
<dbReference type="RefSeq" id="WP_379569386.1">
    <property type="nucleotide sequence ID" value="NZ_JBHSQK010000071.1"/>
</dbReference>
<feature type="transmembrane region" description="Helical" evidence="8">
    <location>
        <begin position="156"/>
        <end position="175"/>
    </location>
</feature>
<dbReference type="Gene3D" id="1.20.1720.10">
    <property type="entry name" value="Multidrug resistance protein D"/>
    <property type="match status" value="1"/>
</dbReference>
<dbReference type="CDD" id="cd17320">
    <property type="entry name" value="MFS_MdfA_MDR_like"/>
    <property type="match status" value="1"/>
</dbReference>
<sequence length="416" mass="41651">MSSSPPRLDPPPAAVRPSGLAAVAARAPLGLWITVLALLTAVAPLATDVYLPALPEVAAQLGSSASAIQLTLTAFLVGLAAGQLVIGPLSDGWGRRRLLLAGTVLCLVASVACAVAPTTGVLVVARFLQGFGGAAGVVLSRAVITDRTTGDRAVRLFSVMMAINGIAPVVAPLLGSSLLGVVGWRGIFLALALLALLMALGAAGAVPETLPAERRVRGGLRRTGRDVRSALGRRRYLGYTLAFALAFATMFAYISGSPFVLQETLGLSTGWYALAFGVNAAGLTVASLVGGRLVGRVGARRLLAVGVAALLVLAVAYLVVVLAGAPRWPALVVLFLAVTSLGLVLGNGAALASAEVCDIAGTGSALLGALQFGLGAVVSPLVGSSPLVMAVVMVVASGLAVLALATLARDPRGAAA</sequence>
<evidence type="ECO:0000313" key="10">
    <source>
        <dbReference type="EMBL" id="MFC5951436.1"/>
    </source>
</evidence>
<evidence type="ECO:0000256" key="4">
    <source>
        <dbReference type="ARBA" id="ARBA00022475"/>
    </source>
</evidence>
<keyword evidence="4" id="KW-1003">Cell membrane</keyword>
<dbReference type="NCBIfam" id="TIGR00710">
    <property type="entry name" value="efflux_Bcr_CflA"/>
    <property type="match status" value="1"/>
</dbReference>
<proteinExistence type="inferred from homology"/>
<keyword evidence="6 8" id="KW-1133">Transmembrane helix</keyword>
<evidence type="ECO:0000256" key="5">
    <source>
        <dbReference type="ARBA" id="ARBA00022692"/>
    </source>
</evidence>
<keyword evidence="7 8" id="KW-0472">Membrane</keyword>
<dbReference type="InterPro" id="IPR011701">
    <property type="entry name" value="MFS"/>
</dbReference>
<dbReference type="EMBL" id="JBHSQK010000071">
    <property type="protein sequence ID" value="MFC5951436.1"/>
    <property type="molecule type" value="Genomic_DNA"/>
</dbReference>
<dbReference type="Proteomes" id="UP001596119">
    <property type="component" value="Unassembled WGS sequence"/>
</dbReference>
<reference evidence="11" key="1">
    <citation type="journal article" date="2019" name="Int. J. Syst. Evol. Microbiol.">
        <title>The Global Catalogue of Microorganisms (GCM) 10K type strain sequencing project: providing services to taxonomists for standard genome sequencing and annotation.</title>
        <authorList>
            <consortium name="The Broad Institute Genomics Platform"/>
            <consortium name="The Broad Institute Genome Sequencing Center for Infectious Disease"/>
            <person name="Wu L."/>
            <person name="Ma J."/>
        </authorList>
    </citation>
    <scope>NUCLEOTIDE SEQUENCE [LARGE SCALE GENOMIC DNA]</scope>
    <source>
        <strain evidence="11">CGMCC 4.7397</strain>
    </source>
</reference>
<dbReference type="SUPFAM" id="SSF103473">
    <property type="entry name" value="MFS general substrate transporter"/>
    <property type="match status" value="1"/>
</dbReference>
<dbReference type="PROSITE" id="PS50850">
    <property type="entry name" value="MFS"/>
    <property type="match status" value="1"/>
</dbReference>
<dbReference type="InterPro" id="IPR004812">
    <property type="entry name" value="Efflux_drug-R_Bcr/CmlA"/>
</dbReference>
<feature type="transmembrane region" description="Helical" evidence="8">
    <location>
        <begin position="123"/>
        <end position="144"/>
    </location>
</feature>
<evidence type="ECO:0000256" key="3">
    <source>
        <dbReference type="ARBA" id="ARBA00022448"/>
    </source>
</evidence>
<keyword evidence="11" id="KW-1185">Reference proteome</keyword>
<feature type="transmembrane region" description="Helical" evidence="8">
    <location>
        <begin position="302"/>
        <end position="325"/>
    </location>
</feature>
<dbReference type="PANTHER" id="PTHR23502:SF132">
    <property type="entry name" value="POLYAMINE TRANSPORTER 2-RELATED"/>
    <property type="match status" value="1"/>
</dbReference>